<dbReference type="Proteomes" id="UP000796761">
    <property type="component" value="Unassembled WGS sequence"/>
</dbReference>
<protein>
    <submittedName>
        <fullName evidence="2">Uncharacterized protein</fullName>
    </submittedName>
</protein>
<keyword evidence="3" id="KW-1185">Reference proteome</keyword>
<dbReference type="EMBL" id="SWJQ01000056">
    <property type="protein sequence ID" value="TRZ23994.1"/>
    <property type="molecule type" value="Genomic_DNA"/>
</dbReference>
<evidence type="ECO:0000256" key="1">
    <source>
        <dbReference type="SAM" id="MobiDB-lite"/>
    </source>
</evidence>
<accession>A0A8K1GUL9</accession>
<feature type="compositionally biased region" description="Basic and acidic residues" evidence="1">
    <location>
        <begin position="141"/>
        <end position="164"/>
    </location>
</feature>
<gene>
    <name evidence="2" type="ORF">HGM15179_003166</name>
</gene>
<evidence type="ECO:0000313" key="3">
    <source>
        <dbReference type="Proteomes" id="UP000796761"/>
    </source>
</evidence>
<organism evidence="2 3">
    <name type="scientific">Zosterops borbonicus</name>
    <dbReference type="NCBI Taxonomy" id="364589"/>
    <lineage>
        <taxon>Eukaryota</taxon>
        <taxon>Metazoa</taxon>
        <taxon>Chordata</taxon>
        <taxon>Craniata</taxon>
        <taxon>Vertebrata</taxon>
        <taxon>Euteleostomi</taxon>
        <taxon>Archelosauria</taxon>
        <taxon>Archosauria</taxon>
        <taxon>Dinosauria</taxon>
        <taxon>Saurischia</taxon>
        <taxon>Theropoda</taxon>
        <taxon>Coelurosauria</taxon>
        <taxon>Aves</taxon>
        <taxon>Neognathae</taxon>
        <taxon>Neoaves</taxon>
        <taxon>Telluraves</taxon>
        <taxon>Australaves</taxon>
        <taxon>Passeriformes</taxon>
        <taxon>Sylvioidea</taxon>
        <taxon>Zosteropidae</taxon>
        <taxon>Zosterops</taxon>
    </lineage>
</organism>
<name>A0A8K1GUL9_9PASS</name>
<proteinExistence type="predicted"/>
<comment type="caution">
    <text evidence="2">The sequence shown here is derived from an EMBL/GenBank/DDBJ whole genome shotgun (WGS) entry which is preliminary data.</text>
</comment>
<sequence>MSSAVTGKDAVVQTKFPQKQKAVQVSGGRECQRLALELDDSSDNSCVKCEQADDLFIMVAVLREEVERLRRIRDPEEEIGWWSHSIPFLWQMHQPAAAQEAEDPPSSHHIRQKKGTSEMGGRNGNRSLLKTAEALEPVTETPREILAKDHSSIHSDVVEKGPES</sequence>
<reference evidence="2" key="1">
    <citation type="submission" date="2019-04" db="EMBL/GenBank/DDBJ databases">
        <title>Genome assembly of Zosterops borbonicus 15179.</title>
        <authorList>
            <person name="Leroy T."/>
            <person name="Anselmetti Y."/>
            <person name="Tilak M.-K."/>
            <person name="Nabholz B."/>
        </authorList>
    </citation>
    <scope>NUCLEOTIDE SEQUENCE</scope>
    <source>
        <strain evidence="2">HGM_15179</strain>
        <tissue evidence="2">Muscle</tissue>
    </source>
</reference>
<evidence type="ECO:0000313" key="2">
    <source>
        <dbReference type="EMBL" id="TRZ23994.1"/>
    </source>
</evidence>
<feature type="region of interest" description="Disordered" evidence="1">
    <location>
        <begin position="93"/>
        <end position="164"/>
    </location>
</feature>
<dbReference type="AlphaFoldDB" id="A0A8K1GUL9"/>